<gene>
    <name evidence="2" type="ORF">VE01_04232</name>
</gene>
<dbReference type="OrthoDB" id="409136at2759"/>
<dbReference type="AlphaFoldDB" id="A0A1B8GLS9"/>
<evidence type="ECO:0000256" key="1">
    <source>
        <dbReference type="SAM" id="MobiDB-lite"/>
    </source>
</evidence>
<proteinExistence type="predicted"/>
<reference evidence="3" key="2">
    <citation type="journal article" date="2018" name="Nat. Commun.">
        <title>Extreme sensitivity to ultraviolet light in the fungal pathogen causing white-nose syndrome of bats.</title>
        <authorList>
            <person name="Palmer J.M."/>
            <person name="Drees K.P."/>
            <person name="Foster J.T."/>
            <person name="Lindner D.L."/>
        </authorList>
    </citation>
    <scope>NUCLEOTIDE SEQUENCE [LARGE SCALE GENOMIC DNA]</scope>
    <source>
        <strain evidence="3">UAMH 10579</strain>
    </source>
</reference>
<dbReference type="STRING" id="342668.A0A1B8GLS9"/>
<organism evidence="2 3">
    <name type="scientific">Pseudogymnoascus verrucosus</name>
    <dbReference type="NCBI Taxonomy" id="342668"/>
    <lineage>
        <taxon>Eukaryota</taxon>
        <taxon>Fungi</taxon>
        <taxon>Dikarya</taxon>
        <taxon>Ascomycota</taxon>
        <taxon>Pezizomycotina</taxon>
        <taxon>Leotiomycetes</taxon>
        <taxon>Thelebolales</taxon>
        <taxon>Thelebolaceae</taxon>
        <taxon>Pseudogymnoascus</taxon>
    </lineage>
</organism>
<dbReference type="EMBL" id="KV460226">
    <property type="protein sequence ID" value="OBT96790.1"/>
    <property type="molecule type" value="Genomic_DNA"/>
</dbReference>
<evidence type="ECO:0000313" key="3">
    <source>
        <dbReference type="Proteomes" id="UP000091956"/>
    </source>
</evidence>
<keyword evidence="3" id="KW-1185">Reference proteome</keyword>
<feature type="compositionally biased region" description="Basic and acidic residues" evidence="1">
    <location>
        <begin position="262"/>
        <end position="271"/>
    </location>
</feature>
<dbReference type="GeneID" id="28837618"/>
<protein>
    <submittedName>
        <fullName evidence="2">Uncharacterized protein</fullName>
    </submittedName>
</protein>
<accession>A0A1B8GLS9</accession>
<dbReference type="Proteomes" id="UP000091956">
    <property type="component" value="Unassembled WGS sequence"/>
</dbReference>
<dbReference type="RefSeq" id="XP_018130523.1">
    <property type="nucleotide sequence ID" value="XM_018273707.1"/>
</dbReference>
<reference evidence="2 3" key="1">
    <citation type="submission" date="2016-03" db="EMBL/GenBank/DDBJ databases">
        <title>Comparative genomics of Pseudogymnoascus destructans, the fungus causing white-nose syndrome of bats.</title>
        <authorList>
            <person name="Palmer J.M."/>
            <person name="Drees K.P."/>
            <person name="Foster J.T."/>
            <person name="Lindner D.L."/>
        </authorList>
    </citation>
    <scope>NUCLEOTIDE SEQUENCE [LARGE SCALE GENOMIC DNA]</scope>
    <source>
        <strain evidence="2 3">UAMH 10579</strain>
    </source>
</reference>
<feature type="region of interest" description="Disordered" evidence="1">
    <location>
        <begin position="42"/>
        <end position="69"/>
    </location>
</feature>
<feature type="region of interest" description="Disordered" evidence="1">
    <location>
        <begin position="255"/>
        <end position="290"/>
    </location>
</feature>
<evidence type="ECO:0000313" key="2">
    <source>
        <dbReference type="EMBL" id="OBT96790.1"/>
    </source>
</evidence>
<name>A0A1B8GLS9_9PEZI</name>
<sequence length="290" mass="32156">MAVYSIDRFVQDQDTAHAFGQSRLSPAASRQDKSDATITQPVTTAAHAHARESCKSPPTSPSSVTSSTVLSRSNTGFSTFSKSSAASDATSLSTAPSIDLNHPELTLDQHILNMSIDGSNLPCLFRYIIPDCQHTNFDDSESWSEHVIEHFGRSGPPPHALCVFCNRSFEDDNAMACWNEYLEHVKEHFESGTNMELRPDFKVLKYLQDKGIISEDDYAIFCREGSERPKVSGLIPLNCEPEEIIAKKRAEEAASNRVIVTDPRRRRDQQRSPRGKKAASTVIHSPTETS</sequence>